<proteinExistence type="predicted"/>
<dbReference type="PANTHER" id="PTHR33116:SF76">
    <property type="entry name" value="DUF4283 DOMAIN-CONTAINING PROTEIN"/>
    <property type="match status" value="1"/>
</dbReference>
<protein>
    <recommendedName>
        <fullName evidence="1">Reverse transcriptase zinc-binding domain-containing protein</fullName>
    </recommendedName>
</protein>
<gene>
    <name evidence="2" type="ORF">Tci_028717</name>
</gene>
<dbReference type="AlphaFoldDB" id="A0A6L2L6F7"/>
<reference evidence="2" key="1">
    <citation type="journal article" date="2019" name="Sci. Rep.">
        <title>Draft genome of Tanacetum cinerariifolium, the natural source of mosquito coil.</title>
        <authorList>
            <person name="Yamashiro T."/>
            <person name="Shiraishi A."/>
            <person name="Satake H."/>
            <person name="Nakayama K."/>
        </authorList>
    </citation>
    <scope>NUCLEOTIDE SEQUENCE</scope>
</reference>
<dbReference type="Pfam" id="PF13966">
    <property type="entry name" value="zf-RVT"/>
    <property type="match status" value="1"/>
</dbReference>
<dbReference type="PANTHER" id="PTHR33116">
    <property type="entry name" value="REVERSE TRANSCRIPTASE ZINC-BINDING DOMAIN-CONTAINING PROTEIN-RELATED-RELATED"/>
    <property type="match status" value="1"/>
</dbReference>
<comment type="caution">
    <text evidence="2">The sequence shown here is derived from an EMBL/GenBank/DDBJ whole genome shotgun (WGS) entry which is preliminary data.</text>
</comment>
<evidence type="ECO:0000313" key="2">
    <source>
        <dbReference type="EMBL" id="GEU56739.1"/>
    </source>
</evidence>
<evidence type="ECO:0000259" key="1">
    <source>
        <dbReference type="Pfam" id="PF13966"/>
    </source>
</evidence>
<organism evidence="2">
    <name type="scientific">Tanacetum cinerariifolium</name>
    <name type="common">Dalmatian daisy</name>
    <name type="synonym">Chrysanthemum cinerariifolium</name>
    <dbReference type="NCBI Taxonomy" id="118510"/>
    <lineage>
        <taxon>Eukaryota</taxon>
        <taxon>Viridiplantae</taxon>
        <taxon>Streptophyta</taxon>
        <taxon>Embryophyta</taxon>
        <taxon>Tracheophyta</taxon>
        <taxon>Spermatophyta</taxon>
        <taxon>Magnoliopsida</taxon>
        <taxon>eudicotyledons</taxon>
        <taxon>Gunneridae</taxon>
        <taxon>Pentapetalae</taxon>
        <taxon>asterids</taxon>
        <taxon>campanulids</taxon>
        <taxon>Asterales</taxon>
        <taxon>Asteraceae</taxon>
        <taxon>Asteroideae</taxon>
        <taxon>Anthemideae</taxon>
        <taxon>Anthemidinae</taxon>
        <taxon>Tanacetum</taxon>
    </lineage>
</organism>
<accession>A0A6L2L6F7</accession>
<dbReference type="EMBL" id="BKCJ010003714">
    <property type="protein sequence ID" value="GEU56739.1"/>
    <property type="molecule type" value="Genomic_DNA"/>
</dbReference>
<sequence length="237" mass="27148">MKLPMLMMSYVVFDFKCLKTQDKLRAWDNVDWSNLKCALCELQPDSHEHLFFNCSFAQQVWNRVKDLAGLFNSSPSMDDILHGIAPFAKRRTLKSIVAKLVVAAAAYFIWQERNGRLFKESKLSVSQVSDNILNSVLVQPHIIFKDSCIGLNESEILCHLILSLVEKLEEVELWDYNYDEGIKSVGFDVEAELLLLKLMAIWLMLIESDYTFFNSSFLLGLSLDSAHSLTELTRLAQ</sequence>
<name>A0A6L2L6F7_TANCI</name>
<dbReference type="InterPro" id="IPR026960">
    <property type="entry name" value="RVT-Znf"/>
</dbReference>
<feature type="domain" description="Reverse transcriptase zinc-binding" evidence="1">
    <location>
        <begin position="16"/>
        <end position="61"/>
    </location>
</feature>